<reference evidence="1 2" key="1">
    <citation type="submission" date="2020-06" db="EMBL/GenBank/DDBJ databases">
        <title>Description of novel acetic acid bacteria.</title>
        <authorList>
            <person name="Sombolestani A."/>
        </authorList>
    </citation>
    <scope>NUCLEOTIDE SEQUENCE [LARGE SCALE GENOMIC DNA]</scope>
    <source>
        <strain evidence="1 2">LMG 27010</strain>
    </source>
</reference>
<protein>
    <submittedName>
        <fullName evidence="1">Uncharacterized protein</fullName>
    </submittedName>
</protein>
<dbReference type="RefSeq" id="WP_176614741.1">
    <property type="nucleotide sequence ID" value="NZ_JABXXR010000205.1"/>
</dbReference>
<name>A0A850PJA2_9PROT</name>
<evidence type="ECO:0000313" key="1">
    <source>
        <dbReference type="EMBL" id="NVN41882.1"/>
    </source>
</evidence>
<keyword evidence="2" id="KW-1185">Reference proteome</keyword>
<dbReference type="Proteomes" id="UP000585665">
    <property type="component" value="Unassembled WGS sequence"/>
</dbReference>
<comment type="caution">
    <text evidence="1">The sequence shown here is derived from an EMBL/GenBank/DDBJ whole genome shotgun (WGS) entry which is preliminary data.</text>
</comment>
<evidence type="ECO:0000313" key="2">
    <source>
        <dbReference type="Proteomes" id="UP000585665"/>
    </source>
</evidence>
<dbReference type="EMBL" id="JABXXR010000205">
    <property type="protein sequence ID" value="NVN41882.1"/>
    <property type="molecule type" value="Genomic_DNA"/>
</dbReference>
<gene>
    <name evidence="1" type="ORF">HUK82_15140</name>
</gene>
<sequence>MNRWLPMIAIVAGTLTGGAARGAAVARHQAPGSTAACDAGAMDDPEGARLRVMARLGGREAASQPDLAECLARADALLGLWDEAGALFDGLAAHLGGEAGM</sequence>
<proteinExistence type="predicted"/>
<dbReference type="AlphaFoldDB" id="A0A850PJA2"/>
<feature type="non-terminal residue" evidence="1">
    <location>
        <position position="101"/>
    </location>
</feature>
<organism evidence="1 2">
    <name type="scientific">Ameyamaea chiangmaiensis</name>
    <dbReference type="NCBI Taxonomy" id="442969"/>
    <lineage>
        <taxon>Bacteria</taxon>
        <taxon>Pseudomonadati</taxon>
        <taxon>Pseudomonadota</taxon>
        <taxon>Alphaproteobacteria</taxon>
        <taxon>Acetobacterales</taxon>
        <taxon>Acetobacteraceae</taxon>
        <taxon>Ameyamaea</taxon>
    </lineage>
</organism>
<accession>A0A850PJA2</accession>